<keyword evidence="3" id="KW-1185">Reference proteome</keyword>
<dbReference type="GO" id="GO:0032259">
    <property type="term" value="P:methylation"/>
    <property type="evidence" value="ECO:0007669"/>
    <property type="project" value="UniProtKB-KW"/>
</dbReference>
<evidence type="ECO:0000313" key="2">
    <source>
        <dbReference type="EMBL" id="KEP45753.1"/>
    </source>
</evidence>
<dbReference type="PANTHER" id="PTHR43861:SF1">
    <property type="entry name" value="TRANS-ACONITATE 2-METHYLTRANSFERASE"/>
    <property type="match status" value="1"/>
</dbReference>
<dbReference type="STRING" id="1423351.A0A074RM51"/>
<dbReference type="HOGENOM" id="CLU_037990_5_3_1"/>
<dbReference type="Pfam" id="PF08241">
    <property type="entry name" value="Methyltransf_11"/>
    <property type="match status" value="1"/>
</dbReference>
<accession>A0A074RM51</accession>
<dbReference type="PANTHER" id="PTHR43861">
    <property type="entry name" value="TRANS-ACONITATE 2-METHYLTRANSFERASE-RELATED"/>
    <property type="match status" value="1"/>
</dbReference>
<organism evidence="2 3">
    <name type="scientific">Rhizoctonia solani 123E</name>
    <dbReference type="NCBI Taxonomy" id="1423351"/>
    <lineage>
        <taxon>Eukaryota</taxon>
        <taxon>Fungi</taxon>
        <taxon>Dikarya</taxon>
        <taxon>Basidiomycota</taxon>
        <taxon>Agaricomycotina</taxon>
        <taxon>Agaricomycetes</taxon>
        <taxon>Cantharellales</taxon>
        <taxon>Ceratobasidiaceae</taxon>
        <taxon>Rhizoctonia</taxon>
    </lineage>
</organism>
<keyword evidence="2" id="KW-0489">Methyltransferase</keyword>
<name>A0A074RM51_9AGAM</name>
<evidence type="ECO:0000259" key="1">
    <source>
        <dbReference type="Pfam" id="PF08241"/>
    </source>
</evidence>
<dbReference type="EMBL" id="AZST01001521">
    <property type="protein sequence ID" value="KEP45753.1"/>
    <property type="molecule type" value="Genomic_DNA"/>
</dbReference>
<dbReference type="InterPro" id="IPR029063">
    <property type="entry name" value="SAM-dependent_MTases_sf"/>
</dbReference>
<dbReference type="AlphaFoldDB" id="A0A074RM51"/>
<sequence>MAASLEQADISKDSWSASLYNQHVSFVYANAQTRPVLELLAPQKGARILDLGCGSGEITVQLQDFVGGNGVVVGVDLSGNMLERAKENGLRKLFLCDIQNLVFPNDYKYLAGTFDAVFSNATLHWCKKDPGAAVRAAKMALKPGGRFVGEFCGHQCAIGIRTVIHQVLKARGLDPMALDPWYLPGAEQYKEILEVEGFKVEHISLNPQVIEFPGSLPGFLHALFRGTFFGGMNDEEADKVINEICTLCEPDMKLETGAWSGAYVTLRFSAIAP</sequence>
<keyword evidence="2" id="KW-0808">Transferase</keyword>
<reference evidence="2 3" key="1">
    <citation type="submission" date="2013-12" db="EMBL/GenBank/DDBJ databases">
        <authorList>
            <person name="Cubeta M."/>
            <person name="Pakala S."/>
            <person name="Fedorova N."/>
            <person name="Thomas E."/>
            <person name="Dean R."/>
            <person name="Jabaji S."/>
            <person name="Neate S."/>
            <person name="Toda T."/>
            <person name="Tavantzis S."/>
            <person name="Vilgalys R."/>
            <person name="Bharathan N."/>
            <person name="Pakala S."/>
            <person name="Losada L.S."/>
            <person name="Zafar N."/>
            <person name="Nierman W."/>
        </authorList>
    </citation>
    <scope>NUCLEOTIDE SEQUENCE [LARGE SCALE GENOMIC DNA]</scope>
    <source>
        <strain evidence="2 3">123E</strain>
    </source>
</reference>
<protein>
    <submittedName>
        <fullName evidence="2">S-adenosyl-L-methionine-dependent methyltransferase</fullName>
    </submittedName>
</protein>
<dbReference type="OrthoDB" id="10017101at2759"/>
<feature type="domain" description="Methyltransferase type 11" evidence="1">
    <location>
        <begin position="49"/>
        <end position="148"/>
    </location>
</feature>
<gene>
    <name evidence="2" type="ORF">V565_243960</name>
</gene>
<proteinExistence type="predicted"/>
<comment type="caution">
    <text evidence="2">The sequence shown here is derived from an EMBL/GenBank/DDBJ whole genome shotgun (WGS) entry which is preliminary data.</text>
</comment>
<dbReference type="InterPro" id="IPR013216">
    <property type="entry name" value="Methyltransf_11"/>
</dbReference>
<dbReference type="GO" id="GO:0008757">
    <property type="term" value="F:S-adenosylmethionine-dependent methyltransferase activity"/>
    <property type="evidence" value="ECO:0007669"/>
    <property type="project" value="InterPro"/>
</dbReference>
<dbReference type="CDD" id="cd02440">
    <property type="entry name" value="AdoMet_MTases"/>
    <property type="match status" value="1"/>
</dbReference>
<dbReference type="Proteomes" id="UP000027456">
    <property type="component" value="Unassembled WGS sequence"/>
</dbReference>
<evidence type="ECO:0000313" key="3">
    <source>
        <dbReference type="Proteomes" id="UP000027456"/>
    </source>
</evidence>
<dbReference type="Gene3D" id="3.40.50.150">
    <property type="entry name" value="Vaccinia Virus protein VP39"/>
    <property type="match status" value="1"/>
</dbReference>
<dbReference type="SUPFAM" id="SSF53335">
    <property type="entry name" value="S-adenosyl-L-methionine-dependent methyltransferases"/>
    <property type="match status" value="1"/>
</dbReference>